<evidence type="ECO:0000256" key="3">
    <source>
        <dbReference type="ARBA" id="ARBA00022670"/>
    </source>
</evidence>
<dbReference type="Pfam" id="PF01252">
    <property type="entry name" value="Peptidase_A8"/>
    <property type="match status" value="1"/>
</dbReference>
<sequence length="173" mass="18510">MTSPPAAAASVRRARRLAGLVAVAVLLADQVSKAFLIDLLAETPGGWIEVTGFFNLVMVWNRGVSFGMFGDGAMPPWVWIALSAVIVAVLLLWIRRLDRLWTAVALGGIVGGAAGNVIDRLRFGAVADFFDLHLAGWHWPAFNIADAGIVVGVGMLLLDALTTRETKGHHGRE</sequence>
<reference evidence="12" key="1">
    <citation type="journal article" date="2019" name="Int. J. Syst. Evol. Microbiol.">
        <title>The Global Catalogue of Microorganisms (GCM) 10K type strain sequencing project: providing services to taxonomists for standard genome sequencing and annotation.</title>
        <authorList>
            <consortium name="The Broad Institute Genomics Platform"/>
            <consortium name="The Broad Institute Genome Sequencing Center for Infectious Disease"/>
            <person name="Wu L."/>
            <person name="Ma J."/>
        </authorList>
    </citation>
    <scope>NUCLEOTIDE SEQUENCE [LARGE SCALE GENOMIC DNA]</scope>
    <source>
        <strain evidence="12">KCTC 42964</strain>
    </source>
</reference>
<evidence type="ECO:0000256" key="2">
    <source>
        <dbReference type="ARBA" id="ARBA00022475"/>
    </source>
</evidence>
<comment type="subcellular location">
    <subcellularLocation>
        <location evidence="9">Cell membrane</location>
        <topology evidence="9">Multi-pass membrane protein</topology>
    </subcellularLocation>
</comment>
<dbReference type="EMBL" id="JBHRTR010000029">
    <property type="protein sequence ID" value="MFC3228942.1"/>
    <property type="molecule type" value="Genomic_DNA"/>
</dbReference>
<keyword evidence="2 9" id="KW-1003">Cell membrane</keyword>
<dbReference type="PANTHER" id="PTHR33695">
    <property type="entry name" value="LIPOPROTEIN SIGNAL PEPTIDASE"/>
    <property type="match status" value="1"/>
</dbReference>
<evidence type="ECO:0000256" key="6">
    <source>
        <dbReference type="ARBA" id="ARBA00022801"/>
    </source>
</evidence>
<evidence type="ECO:0000256" key="4">
    <source>
        <dbReference type="ARBA" id="ARBA00022692"/>
    </source>
</evidence>
<comment type="catalytic activity">
    <reaction evidence="9">
        <text>Release of signal peptides from bacterial membrane prolipoproteins. Hydrolyzes -Xaa-Yaa-Zaa-|-(S,diacylglyceryl)Cys-, in which Xaa is hydrophobic (preferably Leu), and Yaa (Ala or Ser) and Zaa (Gly or Ala) have small, neutral side chains.</text>
        <dbReference type="EC" id="3.4.23.36"/>
    </reaction>
</comment>
<dbReference type="InterPro" id="IPR001872">
    <property type="entry name" value="Peptidase_A8"/>
</dbReference>
<comment type="similarity">
    <text evidence="1 9 10">Belongs to the peptidase A8 family.</text>
</comment>
<evidence type="ECO:0000256" key="9">
    <source>
        <dbReference type="HAMAP-Rule" id="MF_00161"/>
    </source>
</evidence>
<keyword evidence="7 9" id="KW-1133">Transmembrane helix</keyword>
<feature type="transmembrane region" description="Helical" evidence="9">
    <location>
        <begin position="100"/>
        <end position="118"/>
    </location>
</feature>
<feature type="transmembrane region" description="Helical" evidence="9">
    <location>
        <begin position="76"/>
        <end position="93"/>
    </location>
</feature>
<comment type="caution">
    <text evidence="9">Lacks conserved residue(s) required for the propagation of feature annotation.</text>
</comment>
<accession>A0ABV7L2W4</accession>
<feature type="active site" evidence="9">
    <location>
        <position position="146"/>
    </location>
</feature>
<evidence type="ECO:0000256" key="7">
    <source>
        <dbReference type="ARBA" id="ARBA00022989"/>
    </source>
</evidence>
<evidence type="ECO:0000256" key="1">
    <source>
        <dbReference type="ARBA" id="ARBA00006139"/>
    </source>
</evidence>
<gene>
    <name evidence="9 11" type="primary">lspA</name>
    <name evidence="11" type="ORF">ACFOGJ_16985</name>
</gene>
<dbReference type="EC" id="3.4.23.36" evidence="9"/>
<dbReference type="RefSeq" id="WP_379902595.1">
    <property type="nucleotide sequence ID" value="NZ_JBHRTR010000029.1"/>
</dbReference>
<comment type="pathway">
    <text evidence="9">Protein modification; lipoprotein biosynthesis (signal peptide cleavage).</text>
</comment>
<comment type="function">
    <text evidence="9">This protein specifically catalyzes the removal of signal peptides from prolipoproteins.</text>
</comment>
<evidence type="ECO:0000313" key="11">
    <source>
        <dbReference type="EMBL" id="MFC3228942.1"/>
    </source>
</evidence>
<feature type="active site" evidence="9">
    <location>
        <position position="128"/>
    </location>
</feature>
<dbReference type="GO" id="GO:0004190">
    <property type="term" value="F:aspartic-type endopeptidase activity"/>
    <property type="evidence" value="ECO:0007669"/>
    <property type="project" value="UniProtKB-EC"/>
</dbReference>
<name>A0ABV7L2W4_9PROT</name>
<keyword evidence="3 9" id="KW-0645">Protease</keyword>
<keyword evidence="6 9" id="KW-0378">Hydrolase</keyword>
<proteinExistence type="inferred from homology"/>
<protein>
    <recommendedName>
        <fullName evidence="9">Lipoprotein signal peptidase</fullName>
        <ecNumber evidence="9">3.4.23.36</ecNumber>
    </recommendedName>
    <alternativeName>
        <fullName evidence="9">Prolipoprotein signal peptidase</fullName>
    </alternativeName>
    <alternativeName>
        <fullName evidence="9">Signal peptidase II</fullName>
        <shortName evidence="9">SPase II</shortName>
    </alternativeName>
</protein>
<keyword evidence="5 9" id="KW-0064">Aspartyl protease</keyword>
<keyword evidence="4 9" id="KW-0812">Transmembrane</keyword>
<organism evidence="11 12">
    <name type="scientific">Marinibaculum pumilum</name>
    <dbReference type="NCBI Taxonomy" id="1766165"/>
    <lineage>
        <taxon>Bacteria</taxon>
        <taxon>Pseudomonadati</taxon>
        <taxon>Pseudomonadota</taxon>
        <taxon>Alphaproteobacteria</taxon>
        <taxon>Rhodospirillales</taxon>
        <taxon>Rhodospirillaceae</taxon>
        <taxon>Marinibaculum</taxon>
    </lineage>
</organism>
<evidence type="ECO:0000256" key="10">
    <source>
        <dbReference type="RuleBase" id="RU004181"/>
    </source>
</evidence>
<evidence type="ECO:0000256" key="5">
    <source>
        <dbReference type="ARBA" id="ARBA00022750"/>
    </source>
</evidence>
<keyword evidence="12" id="KW-1185">Reference proteome</keyword>
<dbReference type="PRINTS" id="PR00781">
    <property type="entry name" value="LIPOSIGPTASE"/>
</dbReference>
<comment type="caution">
    <text evidence="11">The sequence shown here is derived from an EMBL/GenBank/DDBJ whole genome shotgun (WGS) entry which is preliminary data.</text>
</comment>
<evidence type="ECO:0000256" key="8">
    <source>
        <dbReference type="ARBA" id="ARBA00023136"/>
    </source>
</evidence>
<feature type="transmembrane region" description="Helical" evidence="9">
    <location>
        <begin position="138"/>
        <end position="158"/>
    </location>
</feature>
<dbReference type="Proteomes" id="UP001595528">
    <property type="component" value="Unassembled WGS sequence"/>
</dbReference>
<dbReference type="HAMAP" id="MF_00161">
    <property type="entry name" value="LspA"/>
    <property type="match status" value="1"/>
</dbReference>
<keyword evidence="8 9" id="KW-0472">Membrane</keyword>
<evidence type="ECO:0000313" key="12">
    <source>
        <dbReference type="Proteomes" id="UP001595528"/>
    </source>
</evidence>
<dbReference type="NCBIfam" id="TIGR00077">
    <property type="entry name" value="lspA"/>
    <property type="match status" value="1"/>
</dbReference>
<dbReference type="PANTHER" id="PTHR33695:SF1">
    <property type="entry name" value="LIPOPROTEIN SIGNAL PEPTIDASE"/>
    <property type="match status" value="1"/>
</dbReference>